<dbReference type="Pfam" id="PF10067">
    <property type="entry name" value="DUF2306"/>
    <property type="match status" value="1"/>
</dbReference>
<feature type="transmembrane region" description="Helical" evidence="1">
    <location>
        <begin position="73"/>
        <end position="91"/>
    </location>
</feature>
<evidence type="ECO:0008006" key="4">
    <source>
        <dbReference type="Google" id="ProtNLM"/>
    </source>
</evidence>
<feature type="transmembrane region" description="Helical" evidence="1">
    <location>
        <begin position="44"/>
        <end position="61"/>
    </location>
</feature>
<protein>
    <recommendedName>
        <fullName evidence="4">DUF2306 domain-containing protein</fullName>
    </recommendedName>
</protein>
<feature type="transmembrane region" description="Helical" evidence="1">
    <location>
        <begin position="12"/>
        <end position="32"/>
    </location>
</feature>
<feature type="transmembrane region" description="Helical" evidence="1">
    <location>
        <begin position="103"/>
        <end position="120"/>
    </location>
</feature>
<evidence type="ECO:0000256" key="1">
    <source>
        <dbReference type="SAM" id="Phobius"/>
    </source>
</evidence>
<keyword evidence="3" id="KW-1185">Reference proteome</keyword>
<evidence type="ECO:0000313" key="2">
    <source>
        <dbReference type="EMBL" id="PWR25645.1"/>
    </source>
</evidence>
<proteinExistence type="predicted"/>
<dbReference type="OrthoDB" id="9815686at2"/>
<comment type="caution">
    <text evidence="2">The sequence shown here is derived from an EMBL/GenBank/DDBJ whole genome shotgun (WGS) entry which is preliminary data.</text>
</comment>
<evidence type="ECO:0000313" key="3">
    <source>
        <dbReference type="Proteomes" id="UP000245461"/>
    </source>
</evidence>
<dbReference type="RefSeq" id="WP_109901832.1">
    <property type="nucleotide sequence ID" value="NZ_QGLE01000001.1"/>
</dbReference>
<name>A0A317EK77_9PROT</name>
<keyword evidence="1" id="KW-1133">Transmembrane helix</keyword>
<dbReference type="InterPro" id="IPR018750">
    <property type="entry name" value="DUF2306_membrane"/>
</dbReference>
<sequence>MSLEPLLTASGAIQFHVVAALLALGVGLGILLGPKGTVPHRAMGWLWALLMVAVAVGSFWIHELKIVGDFSPIHLLSIATLAGLPVLILAARRHDLRRHRRMVYTLYFAALVAAGLFAFMPGRIMSRVVFGG</sequence>
<dbReference type="AlphaFoldDB" id="A0A317EK77"/>
<dbReference type="EMBL" id="QGLE01000001">
    <property type="protein sequence ID" value="PWR25645.1"/>
    <property type="molecule type" value="Genomic_DNA"/>
</dbReference>
<gene>
    <name evidence="2" type="ORF">DKG74_01390</name>
</gene>
<dbReference type="Proteomes" id="UP000245461">
    <property type="component" value="Unassembled WGS sequence"/>
</dbReference>
<reference evidence="2 3" key="1">
    <citation type="submission" date="2018-05" db="EMBL/GenBank/DDBJ databases">
        <title>Zavarzinia sp. HR-AS.</title>
        <authorList>
            <person name="Lee Y."/>
            <person name="Jeon C.O."/>
        </authorList>
    </citation>
    <scope>NUCLEOTIDE SEQUENCE [LARGE SCALE GENOMIC DNA]</scope>
    <source>
        <strain evidence="2 3">HR-AS</strain>
    </source>
</reference>
<keyword evidence="1" id="KW-0812">Transmembrane</keyword>
<keyword evidence="1" id="KW-0472">Membrane</keyword>
<organism evidence="2 3">
    <name type="scientific">Zavarzinia aquatilis</name>
    <dbReference type="NCBI Taxonomy" id="2211142"/>
    <lineage>
        <taxon>Bacteria</taxon>
        <taxon>Pseudomonadati</taxon>
        <taxon>Pseudomonadota</taxon>
        <taxon>Alphaproteobacteria</taxon>
        <taxon>Rhodospirillales</taxon>
        <taxon>Zavarziniaceae</taxon>
        <taxon>Zavarzinia</taxon>
    </lineage>
</organism>
<accession>A0A317EK77</accession>